<feature type="compositionally biased region" description="Acidic residues" evidence="1">
    <location>
        <begin position="177"/>
        <end position="192"/>
    </location>
</feature>
<evidence type="ECO:0000313" key="2">
    <source>
        <dbReference type="EMBL" id="MBE1514153.1"/>
    </source>
</evidence>
<evidence type="ECO:0000256" key="1">
    <source>
        <dbReference type="SAM" id="MobiDB-lite"/>
    </source>
</evidence>
<feature type="compositionally biased region" description="Acidic residues" evidence="1">
    <location>
        <begin position="204"/>
        <end position="220"/>
    </location>
</feature>
<name>A0ABR9J583_9MICC</name>
<keyword evidence="3" id="KW-1185">Reference proteome</keyword>
<dbReference type="RefSeq" id="WP_192590939.1">
    <property type="nucleotide sequence ID" value="NZ_JADBEE010000001.1"/>
</dbReference>
<feature type="region of interest" description="Disordered" evidence="1">
    <location>
        <begin position="38"/>
        <end position="71"/>
    </location>
</feature>
<feature type="compositionally biased region" description="Polar residues" evidence="1">
    <location>
        <begin position="51"/>
        <end position="66"/>
    </location>
</feature>
<organism evidence="2 3">
    <name type="scientific">Nesterenkonia halotolerans</name>
    <dbReference type="NCBI Taxonomy" id="225325"/>
    <lineage>
        <taxon>Bacteria</taxon>
        <taxon>Bacillati</taxon>
        <taxon>Actinomycetota</taxon>
        <taxon>Actinomycetes</taxon>
        <taxon>Micrococcales</taxon>
        <taxon>Micrococcaceae</taxon>
        <taxon>Nesterenkonia</taxon>
    </lineage>
</organism>
<protein>
    <recommendedName>
        <fullName evidence="4">PknH-like extracellular domain-containing protein</fullName>
    </recommendedName>
</protein>
<evidence type="ECO:0008006" key="4">
    <source>
        <dbReference type="Google" id="ProtNLM"/>
    </source>
</evidence>
<evidence type="ECO:0000313" key="3">
    <source>
        <dbReference type="Proteomes" id="UP000636579"/>
    </source>
</evidence>
<reference evidence="2 3" key="1">
    <citation type="submission" date="2020-10" db="EMBL/GenBank/DDBJ databases">
        <title>Sequencing the genomes of 1000 actinobacteria strains.</title>
        <authorList>
            <person name="Klenk H.-P."/>
        </authorList>
    </citation>
    <scope>NUCLEOTIDE SEQUENCE [LARGE SCALE GENOMIC DNA]</scope>
    <source>
        <strain evidence="2 3">DSM 15474</strain>
    </source>
</reference>
<sequence length="350" mass="36370">MTFFPASSAVPPRRAHAGITLGLLAMVLLTGCETATVEDSTEPAGDAGTSAGDSQAQAPEPTGNQLSHEDMRAQLEARYPEATLTDTDDYWSGLRDIETELQKLVVDPPECKQYVVRSAVPVPAGALVAFADGSGAVESGADEESGGAAESGGDGAEAEEPEASGSGLGAAVQLASTEEDSEDGADGGDSDGAESSSDSREDGNSEDSEQDGEDSEEEPEPVTVELPAERQAVIYTFPDWRAADSHFTAEQDGLDECDSYTAQRSADDAVETSTSIDRVDLSSDADAAYGITRRISSAGENEHSAAVTLRTGSHIVTVMVPLQDSLSEEEAEVAVVELEEEAADLLTSLD</sequence>
<comment type="caution">
    <text evidence="2">The sequence shown here is derived from an EMBL/GenBank/DDBJ whole genome shotgun (WGS) entry which is preliminary data.</text>
</comment>
<proteinExistence type="predicted"/>
<dbReference type="Proteomes" id="UP000636579">
    <property type="component" value="Unassembled WGS sequence"/>
</dbReference>
<dbReference type="EMBL" id="JADBEE010000001">
    <property type="protein sequence ID" value="MBE1514153.1"/>
    <property type="molecule type" value="Genomic_DNA"/>
</dbReference>
<feature type="region of interest" description="Disordered" evidence="1">
    <location>
        <begin position="136"/>
        <end position="228"/>
    </location>
</feature>
<gene>
    <name evidence="2" type="ORF">H4W26_000908</name>
</gene>
<accession>A0ABR9J583</accession>